<feature type="transmembrane region" description="Helical" evidence="8">
    <location>
        <begin position="132"/>
        <end position="151"/>
    </location>
</feature>
<dbReference type="InterPro" id="IPR036259">
    <property type="entry name" value="MFS_trans_sf"/>
</dbReference>
<dbReference type="GO" id="GO:0005886">
    <property type="term" value="C:plasma membrane"/>
    <property type="evidence" value="ECO:0007669"/>
    <property type="project" value="UniProtKB-SubCell"/>
</dbReference>
<dbReference type="GO" id="GO:0030395">
    <property type="term" value="F:lactose binding"/>
    <property type="evidence" value="ECO:0007669"/>
    <property type="project" value="TreeGrafter"/>
</dbReference>
<evidence type="ECO:0000313" key="10">
    <source>
        <dbReference type="EMBL" id="ADV45291.1"/>
    </source>
</evidence>
<dbReference type="SUPFAM" id="SSF103473">
    <property type="entry name" value="MFS general substrate transporter"/>
    <property type="match status" value="1"/>
</dbReference>
<feature type="transmembrane region" description="Helical" evidence="8">
    <location>
        <begin position="326"/>
        <end position="347"/>
    </location>
</feature>
<gene>
    <name evidence="10" type="ordered locus">Nitsa_0017</name>
</gene>
<organism evidence="10 11">
    <name type="scientific">Nitratifractor salsuginis (strain DSM 16511 / JCM 12458 / E9I37-1)</name>
    <dbReference type="NCBI Taxonomy" id="749222"/>
    <lineage>
        <taxon>Bacteria</taxon>
        <taxon>Pseudomonadati</taxon>
        <taxon>Campylobacterota</taxon>
        <taxon>Epsilonproteobacteria</taxon>
        <taxon>Campylobacterales</taxon>
        <taxon>Sulfurovaceae</taxon>
        <taxon>Nitratifractor</taxon>
    </lineage>
</organism>
<dbReference type="Proteomes" id="UP000008633">
    <property type="component" value="Chromosome"/>
</dbReference>
<sequence>MTLSDRKRAGWLLGLFYLAYFALLGVYVIFLPKMLVQSGYSASQVGMIFAASPLMRFLLPFLFRRLGSVERLHYLGALILAFLSALLFFATLHSFTAFFLANLLYGAAMGIVLPYVDTIALQIISKERYGRVRLWGSIGFMAIALWLGRVLETPLQSLVYLAVLALATLLTGWLLARYDRSEHKAGTSHPGNAASFSLRRYWAFWLSAFLLQVSFGGFYNFFTIYETAHGISLEMTSWLWSFGVLCEIAMLFWQGPLLKNRELLSLIEFAVATTVLRWMILWLWPDSLAAAFAAQSLHAFNFALYYTAAIAYVFELYTQKKLAQQFFLGMTFGLGGSIGAVLAGWIYEWDPDQLFLFEALVALAAWGAIRIHRRRKEHNAPAR</sequence>
<reference evidence="10 11" key="1">
    <citation type="journal article" date="2011" name="Stand. Genomic Sci.">
        <title>Complete genome sequence of Nitratifractor salsuginis type strain (E9I37-1).</title>
        <authorList>
            <person name="Anderson I."/>
            <person name="Sikorski J."/>
            <person name="Zeytun A."/>
            <person name="Nolan M."/>
            <person name="Lapidus A."/>
            <person name="Lucas S."/>
            <person name="Hammon N."/>
            <person name="Deshpande S."/>
            <person name="Cheng J.F."/>
            <person name="Tapia R."/>
            <person name="Han C."/>
            <person name="Goodwin L."/>
            <person name="Pitluck S."/>
            <person name="Liolios K."/>
            <person name="Pagani I."/>
            <person name="Ivanova N."/>
            <person name="Huntemann M."/>
            <person name="Mavromatis K."/>
            <person name="Ovchinikova G."/>
            <person name="Pati A."/>
            <person name="Chen A."/>
            <person name="Palaniappan K."/>
            <person name="Land M."/>
            <person name="Hauser L."/>
            <person name="Brambilla E.M."/>
            <person name="Ngatchou-Djao O.D."/>
            <person name="Rohde M."/>
            <person name="Tindall B.J."/>
            <person name="Goker M."/>
            <person name="Detter J.C."/>
            <person name="Woyke T."/>
            <person name="Bristow J."/>
            <person name="Eisen J.A."/>
            <person name="Markowitz V."/>
            <person name="Hugenholtz P."/>
            <person name="Klenk H.P."/>
            <person name="Kyrpides N.C."/>
        </authorList>
    </citation>
    <scope>NUCLEOTIDE SEQUENCE [LARGE SCALE GENOMIC DNA]</scope>
    <source>
        <strain evidence="11">DSM 16511 / JCM 12458 / E9I37-1</strain>
    </source>
</reference>
<dbReference type="EMBL" id="CP002452">
    <property type="protein sequence ID" value="ADV45291.1"/>
    <property type="molecule type" value="Genomic_DNA"/>
</dbReference>
<feature type="transmembrane region" description="Helical" evidence="8">
    <location>
        <begin position="157"/>
        <end position="176"/>
    </location>
</feature>
<dbReference type="GO" id="GO:0015528">
    <property type="term" value="F:lactose:proton symporter activity"/>
    <property type="evidence" value="ECO:0007669"/>
    <property type="project" value="TreeGrafter"/>
</dbReference>
<evidence type="ECO:0000256" key="4">
    <source>
        <dbReference type="ARBA" id="ARBA00022519"/>
    </source>
</evidence>
<reference evidence="11" key="2">
    <citation type="submission" date="2011-01" db="EMBL/GenBank/DDBJ databases">
        <title>The complete genome of Nitratifractor salsuginis DSM 16511.</title>
        <authorList>
            <consortium name="US DOE Joint Genome Institute (JGI-PGF)"/>
            <person name="Lucas S."/>
            <person name="Copeland A."/>
            <person name="Lapidus A."/>
            <person name="Bruce D."/>
            <person name="Goodwin L."/>
            <person name="Pitluck S."/>
            <person name="Kyrpides N."/>
            <person name="Mavromatis K."/>
            <person name="Ivanova N."/>
            <person name="Mikhailova N."/>
            <person name="Zeytun A."/>
            <person name="Detter J.C."/>
            <person name="Tapia R."/>
            <person name="Han C."/>
            <person name="Land M."/>
            <person name="Hauser L."/>
            <person name="Markowitz V."/>
            <person name="Cheng J.-F."/>
            <person name="Hugenholtz P."/>
            <person name="Woyke T."/>
            <person name="Wu D."/>
            <person name="Tindall B."/>
            <person name="Schuetze A."/>
            <person name="Brambilla E."/>
            <person name="Klenk H.-P."/>
            <person name="Eisen J.A."/>
        </authorList>
    </citation>
    <scope>NUCLEOTIDE SEQUENCE [LARGE SCALE GENOMIC DNA]</scope>
    <source>
        <strain evidence="11">DSM 16511 / JCM 12458 / E9I37-1</strain>
    </source>
</reference>
<dbReference type="OrthoDB" id="9150135at2"/>
<protein>
    <submittedName>
        <fullName evidence="10">Major facilitator superfamily MFS_1</fullName>
    </submittedName>
</protein>
<dbReference type="Gene3D" id="1.20.1250.20">
    <property type="entry name" value="MFS general substrate transporter like domains"/>
    <property type="match status" value="2"/>
</dbReference>
<dbReference type="Pfam" id="PF12832">
    <property type="entry name" value="MFS_1_like"/>
    <property type="match status" value="1"/>
</dbReference>
<keyword evidence="6 8" id="KW-1133">Transmembrane helix</keyword>
<evidence type="ECO:0000259" key="9">
    <source>
        <dbReference type="Pfam" id="PF12832"/>
    </source>
</evidence>
<feature type="transmembrane region" description="Helical" evidence="8">
    <location>
        <begin position="42"/>
        <end position="62"/>
    </location>
</feature>
<evidence type="ECO:0000256" key="1">
    <source>
        <dbReference type="ARBA" id="ARBA00004429"/>
    </source>
</evidence>
<dbReference type="PIRSF" id="PIRSF004925">
    <property type="entry name" value="HcaT"/>
    <property type="match status" value="1"/>
</dbReference>
<evidence type="ECO:0000256" key="7">
    <source>
        <dbReference type="ARBA" id="ARBA00023136"/>
    </source>
</evidence>
<dbReference type="KEGG" id="nsa:Nitsa_0017"/>
<evidence type="ECO:0000256" key="3">
    <source>
        <dbReference type="ARBA" id="ARBA00022475"/>
    </source>
</evidence>
<feature type="domain" description="Major facilitator superfamily associated" evidence="9">
    <location>
        <begin position="11"/>
        <end position="355"/>
    </location>
</feature>
<dbReference type="PANTHER" id="PTHR23522:SF10">
    <property type="entry name" value="3-PHENYLPROPIONIC ACID TRANSPORTER-RELATED"/>
    <property type="match status" value="1"/>
</dbReference>
<name>E6WXX0_NITSE</name>
<feature type="transmembrane region" description="Helical" evidence="8">
    <location>
        <begin position="237"/>
        <end position="253"/>
    </location>
</feature>
<feature type="transmembrane region" description="Helical" evidence="8">
    <location>
        <begin position="202"/>
        <end position="225"/>
    </location>
</feature>
<evidence type="ECO:0000256" key="2">
    <source>
        <dbReference type="ARBA" id="ARBA00022448"/>
    </source>
</evidence>
<keyword evidence="4" id="KW-0997">Cell inner membrane</keyword>
<evidence type="ECO:0000313" key="11">
    <source>
        <dbReference type="Proteomes" id="UP000008633"/>
    </source>
</evidence>
<dbReference type="PANTHER" id="PTHR23522">
    <property type="entry name" value="BLL5896 PROTEIN"/>
    <property type="match status" value="1"/>
</dbReference>
<evidence type="ECO:0000256" key="8">
    <source>
        <dbReference type="SAM" id="Phobius"/>
    </source>
</evidence>
<dbReference type="InterPro" id="IPR026032">
    <property type="entry name" value="HcaT-like"/>
</dbReference>
<dbReference type="HOGENOM" id="CLU_013133_6_0_7"/>
<feature type="transmembrane region" description="Helical" evidence="8">
    <location>
        <begin position="290"/>
        <end position="314"/>
    </location>
</feature>
<keyword evidence="5 8" id="KW-0812">Transmembrane</keyword>
<feature type="transmembrane region" description="Helical" evidence="8">
    <location>
        <begin position="98"/>
        <end position="120"/>
    </location>
</feature>
<feature type="transmembrane region" description="Helical" evidence="8">
    <location>
        <begin position="74"/>
        <end position="92"/>
    </location>
</feature>
<dbReference type="STRING" id="749222.Nitsa_0017"/>
<evidence type="ECO:0000256" key="6">
    <source>
        <dbReference type="ARBA" id="ARBA00022989"/>
    </source>
</evidence>
<feature type="transmembrane region" description="Helical" evidence="8">
    <location>
        <begin position="265"/>
        <end position="284"/>
    </location>
</feature>
<dbReference type="eggNOG" id="COG2814">
    <property type="taxonomic scope" value="Bacteria"/>
</dbReference>
<feature type="transmembrane region" description="Helical" evidence="8">
    <location>
        <begin position="12"/>
        <end position="30"/>
    </location>
</feature>
<dbReference type="AlphaFoldDB" id="E6WXX0"/>
<keyword evidence="7 8" id="KW-0472">Membrane</keyword>
<feature type="transmembrane region" description="Helical" evidence="8">
    <location>
        <begin position="353"/>
        <end position="369"/>
    </location>
</feature>
<comment type="subcellular location">
    <subcellularLocation>
        <location evidence="1">Cell inner membrane</location>
        <topology evidence="1">Multi-pass membrane protein</topology>
    </subcellularLocation>
</comment>
<dbReference type="InterPro" id="IPR024989">
    <property type="entry name" value="MFS_assoc_dom"/>
</dbReference>
<keyword evidence="2" id="KW-0813">Transport</keyword>
<keyword evidence="11" id="KW-1185">Reference proteome</keyword>
<accession>E6WXX0</accession>
<keyword evidence="3" id="KW-1003">Cell membrane</keyword>
<proteinExistence type="predicted"/>
<evidence type="ECO:0000256" key="5">
    <source>
        <dbReference type="ARBA" id="ARBA00022692"/>
    </source>
</evidence>